<gene>
    <name evidence="2" type="ORF">GA0070216_12462</name>
</gene>
<reference evidence="3" key="1">
    <citation type="submission" date="2016-06" db="EMBL/GenBank/DDBJ databases">
        <authorList>
            <person name="Varghese N."/>
            <person name="Submissions Spin"/>
        </authorList>
    </citation>
    <scope>NUCLEOTIDE SEQUENCE [LARGE SCALE GENOMIC DNA]</scope>
    <source>
        <strain evidence="3">DSM 44100</strain>
    </source>
</reference>
<evidence type="ECO:0000313" key="2">
    <source>
        <dbReference type="EMBL" id="SCF47963.1"/>
    </source>
</evidence>
<proteinExistence type="predicted"/>
<evidence type="ECO:0000313" key="3">
    <source>
        <dbReference type="Proteomes" id="UP000198797"/>
    </source>
</evidence>
<organism evidence="2 3">
    <name type="scientific">Micromonospora matsumotoense</name>
    <dbReference type="NCBI Taxonomy" id="121616"/>
    <lineage>
        <taxon>Bacteria</taxon>
        <taxon>Bacillati</taxon>
        <taxon>Actinomycetota</taxon>
        <taxon>Actinomycetes</taxon>
        <taxon>Micromonosporales</taxon>
        <taxon>Micromonosporaceae</taxon>
        <taxon>Micromonospora</taxon>
    </lineage>
</organism>
<accession>A0A1C5AS45</accession>
<dbReference type="Proteomes" id="UP000198797">
    <property type="component" value="Unassembled WGS sequence"/>
</dbReference>
<feature type="compositionally biased region" description="Pro residues" evidence="1">
    <location>
        <begin position="117"/>
        <end position="128"/>
    </location>
</feature>
<dbReference type="EMBL" id="FMCU01000024">
    <property type="protein sequence ID" value="SCF47963.1"/>
    <property type="molecule type" value="Genomic_DNA"/>
</dbReference>
<protein>
    <submittedName>
        <fullName evidence="2">Uncharacterized protein</fullName>
    </submittedName>
</protein>
<name>A0A1C5AS45_9ACTN</name>
<keyword evidence="3" id="KW-1185">Reference proteome</keyword>
<feature type="region of interest" description="Disordered" evidence="1">
    <location>
        <begin position="95"/>
        <end position="151"/>
    </location>
</feature>
<sequence>MTARPSHRNRQGADRRRLVDHHQAPTMAGELVEQLPQPGLRVRQRRVMQPLTVRAQPHRVMTFFAAAKAEVDAVSVVHHTRLHASFRGLGSWSERRTAGSHVTKRPTPNTGGRVPIGGPPTPPDPATTPPGSCVRQGQEVIPGRATEGPRLGTIRKTSDLRNGQEPGHDSSVDVYERLLLLARSDVWSDRARAGGELSAFVGHDPVDAVMQALLLDPGDTAVTDAAAEALLRRGDAAAWRLFARAWHVAEPETADHLSGALSAVLFELTRSTLQDRARFQAVLQGLLTDADSAVGVGAQDLLDRTAKTLSG</sequence>
<dbReference type="AlphaFoldDB" id="A0A1C5AS45"/>
<evidence type="ECO:0000256" key="1">
    <source>
        <dbReference type="SAM" id="MobiDB-lite"/>
    </source>
</evidence>